<evidence type="ECO:0000313" key="3">
    <source>
        <dbReference type="Proteomes" id="UP001055219"/>
    </source>
</evidence>
<dbReference type="RefSeq" id="XP_051362198.1">
    <property type="nucleotide sequence ID" value="XM_051506406.1"/>
</dbReference>
<feature type="compositionally biased region" description="Acidic residues" evidence="1">
    <location>
        <begin position="88"/>
        <end position="102"/>
    </location>
</feature>
<comment type="caution">
    <text evidence="2">The sequence shown here is derived from an EMBL/GenBank/DDBJ whole genome shotgun (WGS) entry which is preliminary data.</text>
</comment>
<reference evidence="2" key="1">
    <citation type="journal article" date="2021" name="J Fungi (Basel)">
        <title>Genomic and Metabolomic Analyses of the Marine Fungus Emericellopsis cladophorae: Insights into Saltwater Adaptability Mechanisms and Its Biosynthetic Potential.</title>
        <authorList>
            <person name="Goncalves M.F.M."/>
            <person name="Hilario S."/>
            <person name="Van de Peer Y."/>
            <person name="Esteves A.C."/>
            <person name="Alves A."/>
        </authorList>
    </citation>
    <scope>NUCLEOTIDE SEQUENCE</scope>
    <source>
        <strain evidence="2">MUM 19.33</strain>
    </source>
</reference>
<proteinExistence type="predicted"/>
<dbReference type="Proteomes" id="UP001055219">
    <property type="component" value="Unassembled WGS sequence"/>
</dbReference>
<evidence type="ECO:0000313" key="2">
    <source>
        <dbReference type="EMBL" id="KAI6781342.1"/>
    </source>
</evidence>
<protein>
    <recommendedName>
        <fullName evidence="4">Histone chaperone domain-containing protein</fullName>
    </recommendedName>
</protein>
<accession>A0A9Q0BDF9</accession>
<dbReference type="EMBL" id="JAGIXG020000022">
    <property type="protein sequence ID" value="KAI6781342.1"/>
    <property type="molecule type" value="Genomic_DNA"/>
</dbReference>
<dbReference type="GeneID" id="75828747"/>
<dbReference type="AlphaFoldDB" id="A0A9Q0BDF9"/>
<evidence type="ECO:0008006" key="4">
    <source>
        <dbReference type="Google" id="ProtNLM"/>
    </source>
</evidence>
<name>A0A9Q0BDF9_9HYPO</name>
<sequence>MADSIQDPNAPQDVAEGKGKGVAQDQPQDVHADDRMDDDDDDDDEDSGEEDNLEEAEPEDRSHLDTSNIISGERPKEETDWVQKNQELGDDADEEEDDDDYQPPDTEMSG</sequence>
<organism evidence="2 3">
    <name type="scientific">Emericellopsis cladophorae</name>
    <dbReference type="NCBI Taxonomy" id="2686198"/>
    <lineage>
        <taxon>Eukaryota</taxon>
        <taxon>Fungi</taxon>
        <taxon>Dikarya</taxon>
        <taxon>Ascomycota</taxon>
        <taxon>Pezizomycotina</taxon>
        <taxon>Sordariomycetes</taxon>
        <taxon>Hypocreomycetidae</taxon>
        <taxon>Hypocreales</taxon>
        <taxon>Bionectriaceae</taxon>
        <taxon>Emericellopsis</taxon>
    </lineage>
</organism>
<reference evidence="2" key="2">
    <citation type="submission" date="2022-07" db="EMBL/GenBank/DDBJ databases">
        <authorList>
            <person name="Goncalves M.F.M."/>
            <person name="Hilario S."/>
            <person name="Van De Peer Y."/>
            <person name="Esteves A.C."/>
            <person name="Alves A."/>
        </authorList>
    </citation>
    <scope>NUCLEOTIDE SEQUENCE</scope>
    <source>
        <strain evidence="2">MUM 19.33</strain>
    </source>
</reference>
<dbReference type="OrthoDB" id="10367433at2759"/>
<keyword evidence="3" id="KW-1185">Reference proteome</keyword>
<feature type="region of interest" description="Disordered" evidence="1">
    <location>
        <begin position="1"/>
        <end position="110"/>
    </location>
</feature>
<feature type="compositionally biased region" description="Acidic residues" evidence="1">
    <location>
        <begin position="35"/>
        <end position="58"/>
    </location>
</feature>
<evidence type="ECO:0000256" key="1">
    <source>
        <dbReference type="SAM" id="MobiDB-lite"/>
    </source>
</evidence>
<gene>
    <name evidence="2" type="ORF">J7T54_002234</name>
</gene>